<dbReference type="Proteomes" id="UP000187209">
    <property type="component" value="Unassembled WGS sequence"/>
</dbReference>
<dbReference type="Pfam" id="PF09755">
    <property type="entry name" value="DUF2046"/>
    <property type="match status" value="1"/>
</dbReference>
<feature type="region of interest" description="Disordered" evidence="2">
    <location>
        <begin position="207"/>
        <end position="256"/>
    </location>
</feature>
<keyword evidence="1" id="KW-0175">Coiled coil</keyword>
<feature type="compositionally biased region" description="Polar residues" evidence="2">
    <location>
        <begin position="219"/>
        <end position="256"/>
    </location>
</feature>
<evidence type="ECO:0000313" key="4">
    <source>
        <dbReference type="Proteomes" id="UP000187209"/>
    </source>
</evidence>
<dbReference type="OrthoDB" id="78858at2759"/>
<sequence length="256" mass="29371">MESLQDLKIALEAEKHKNRLLEEKLRIKSFENEMIKRQAHLVPASTSKMPLTRKEQESLLIALEREEEYVNNTLQQRLQRLVQEKIDIENALEQEQEFIVNTMSRQLAKALNDKFQAVKQTHNSLETGGIIESEETITDSSFSSDSENSRDIYRGKKQIQILESNLTSVKQQIHTAKSEIKRYKEMYLQFKSANKLLMKDEGFIGKNMSEGDETDRSSEFSCGSLSSRSMGLDTSQDSNAVSRENSSTPKPRNSKM</sequence>
<organism evidence="3 4">
    <name type="scientific">Stentor coeruleus</name>
    <dbReference type="NCBI Taxonomy" id="5963"/>
    <lineage>
        <taxon>Eukaryota</taxon>
        <taxon>Sar</taxon>
        <taxon>Alveolata</taxon>
        <taxon>Ciliophora</taxon>
        <taxon>Postciliodesmatophora</taxon>
        <taxon>Heterotrichea</taxon>
        <taxon>Heterotrichida</taxon>
        <taxon>Stentoridae</taxon>
        <taxon>Stentor</taxon>
    </lineage>
</organism>
<comment type="caution">
    <text evidence="3">The sequence shown here is derived from an EMBL/GenBank/DDBJ whole genome shotgun (WGS) entry which is preliminary data.</text>
</comment>
<name>A0A1R2ASN6_9CILI</name>
<accession>A0A1R2ASN6</accession>
<keyword evidence="4" id="KW-1185">Reference proteome</keyword>
<feature type="coiled-coil region" evidence="1">
    <location>
        <begin position="71"/>
        <end position="98"/>
    </location>
</feature>
<dbReference type="InterPro" id="IPR019152">
    <property type="entry name" value="DUF2046"/>
</dbReference>
<evidence type="ECO:0000313" key="3">
    <source>
        <dbReference type="EMBL" id="OMJ67528.1"/>
    </source>
</evidence>
<proteinExistence type="predicted"/>
<dbReference type="AlphaFoldDB" id="A0A1R2ASN6"/>
<feature type="coiled-coil region" evidence="1">
    <location>
        <begin position="4"/>
        <end position="33"/>
    </location>
</feature>
<protein>
    <submittedName>
        <fullName evidence="3">Uncharacterized protein</fullName>
    </submittedName>
</protein>
<gene>
    <name evidence="3" type="ORF">SteCoe_35275</name>
</gene>
<reference evidence="3 4" key="1">
    <citation type="submission" date="2016-11" db="EMBL/GenBank/DDBJ databases">
        <title>The macronuclear genome of Stentor coeruleus: a giant cell with tiny introns.</title>
        <authorList>
            <person name="Slabodnick M."/>
            <person name="Ruby J.G."/>
            <person name="Reiff S.B."/>
            <person name="Swart E.C."/>
            <person name="Gosai S."/>
            <person name="Prabakaran S."/>
            <person name="Witkowska E."/>
            <person name="Larue G.E."/>
            <person name="Fisher S."/>
            <person name="Freeman R.M."/>
            <person name="Gunawardena J."/>
            <person name="Chu W."/>
            <person name="Stover N.A."/>
            <person name="Gregory B.D."/>
            <person name="Nowacki M."/>
            <person name="Derisi J."/>
            <person name="Roy S.W."/>
            <person name="Marshall W.F."/>
            <person name="Sood P."/>
        </authorList>
    </citation>
    <scope>NUCLEOTIDE SEQUENCE [LARGE SCALE GENOMIC DNA]</scope>
    <source>
        <strain evidence="3">WM001</strain>
    </source>
</reference>
<evidence type="ECO:0000256" key="2">
    <source>
        <dbReference type="SAM" id="MobiDB-lite"/>
    </source>
</evidence>
<dbReference type="EMBL" id="MPUH01001480">
    <property type="protein sequence ID" value="OMJ67528.1"/>
    <property type="molecule type" value="Genomic_DNA"/>
</dbReference>
<evidence type="ECO:0000256" key="1">
    <source>
        <dbReference type="SAM" id="Coils"/>
    </source>
</evidence>
<feature type="coiled-coil region" evidence="1">
    <location>
        <begin position="159"/>
        <end position="186"/>
    </location>
</feature>